<dbReference type="Pfam" id="PF01055">
    <property type="entry name" value="Glyco_hydro_31_2nd"/>
    <property type="match status" value="1"/>
</dbReference>
<dbReference type="Pfam" id="PF17137">
    <property type="entry name" value="DUF5110"/>
    <property type="match status" value="1"/>
</dbReference>
<evidence type="ECO:0000256" key="1">
    <source>
        <dbReference type="ARBA" id="ARBA00007806"/>
    </source>
</evidence>
<keyword evidence="2" id="KW-0378">Hydrolase</keyword>
<comment type="caution">
    <text evidence="7">The sequence shown here is derived from an EMBL/GenBank/DDBJ whole genome shotgun (WGS) entry which is preliminary data.</text>
</comment>
<keyword evidence="8" id="KW-1185">Reference proteome</keyword>
<dbReference type="InterPro" id="IPR017853">
    <property type="entry name" value="GH"/>
</dbReference>
<evidence type="ECO:0000256" key="2">
    <source>
        <dbReference type="RuleBase" id="RU361185"/>
    </source>
</evidence>
<proteinExistence type="inferred from homology"/>
<organism evidence="7 8">
    <name type="scientific">Pararcticibacter amylolyticus</name>
    <dbReference type="NCBI Taxonomy" id="2173175"/>
    <lineage>
        <taxon>Bacteria</taxon>
        <taxon>Pseudomonadati</taxon>
        <taxon>Bacteroidota</taxon>
        <taxon>Sphingobacteriia</taxon>
        <taxon>Sphingobacteriales</taxon>
        <taxon>Sphingobacteriaceae</taxon>
        <taxon>Pararcticibacter</taxon>
    </lineage>
</organism>
<dbReference type="InterPro" id="IPR033403">
    <property type="entry name" value="DUF5110"/>
</dbReference>
<dbReference type="RefSeq" id="WP_109418301.1">
    <property type="nucleotide sequence ID" value="NZ_QEAS01000033.1"/>
</dbReference>
<keyword evidence="2" id="KW-0326">Glycosidase</keyword>
<evidence type="ECO:0000256" key="3">
    <source>
        <dbReference type="SAM" id="SignalP"/>
    </source>
</evidence>
<dbReference type="Gene3D" id="3.20.20.80">
    <property type="entry name" value="Glycosidases"/>
    <property type="match status" value="1"/>
</dbReference>
<dbReference type="InterPro" id="IPR051816">
    <property type="entry name" value="Glycosyl_Hydrolase_31"/>
</dbReference>
<name>A0A2U2P9Q8_9SPHI</name>
<comment type="similarity">
    <text evidence="1 2">Belongs to the glycosyl hydrolase 31 family.</text>
</comment>
<accession>A0A2U2P9Q8</accession>
<dbReference type="CDD" id="cd06595">
    <property type="entry name" value="GH31_u1"/>
    <property type="match status" value="1"/>
</dbReference>
<dbReference type="InterPro" id="IPR048395">
    <property type="entry name" value="Glyco_hydro_31_C"/>
</dbReference>
<dbReference type="SUPFAM" id="SSF51011">
    <property type="entry name" value="Glycosyl hydrolase domain"/>
    <property type="match status" value="1"/>
</dbReference>
<gene>
    <name evidence="7" type="ORF">DDR33_23780</name>
</gene>
<feature type="domain" description="Glycosyl hydrolase family 31 C-terminal" evidence="6">
    <location>
        <begin position="541"/>
        <end position="628"/>
    </location>
</feature>
<feature type="signal peptide" evidence="3">
    <location>
        <begin position="1"/>
        <end position="30"/>
    </location>
</feature>
<dbReference type="SUPFAM" id="SSF51445">
    <property type="entry name" value="(Trans)glycosidases"/>
    <property type="match status" value="1"/>
</dbReference>
<dbReference type="GO" id="GO:0004553">
    <property type="term" value="F:hydrolase activity, hydrolyzing O-glycosyl compounds"/>
    <property type="evidence" value="ECO:0007669"/>
    <property type="project" value="InterPro"/>
</dbReference>
<dbReference type="Gene3D" id="2.60.40.1180">
    <property type="entry name" value="Golgi alpha-mannosidase II"/>
    <property type="match status" value="2"/>
</dbReference>
<dbReference type="PANTHER" id="PTHR43863">
    <property type="entry name" value="HYDROLASE, PUTATIVE (AFU_ORTHOLOGUE AFUA_1G03140)-RELATED"/>
    <property type="match status" value="1"/>
</dbReference>
<dbReference type="GO" id="GO:0005975">
    <property type="term" value="P:carbohydrate metabolic process"/>
    <property type="evidence" value="ECO:0007669"/>
    <property type="project" value="InterPro"/>
</dbReference>
<evidence type="ECO:0000259" key="4">
    <source>
        <dbReference type="Pfam" id="PF01055"/>
    </source>
</evidence>
<feature type="chain" id="PRO_5015477043" evidence="3">
    <location>
        <begin position="31"/>
        <end position="864"/>
    </location>
</feature>
<dbReference type="InterPro" id="IPR000322">
    <property type="entry name" value="Glyco_hydro_31_TIM"/>
</dbReference>
<protein>
    <submittedName>
        <fullName evidence="7">Alpha-xylosidase</fullName>
    </submittedName>
</protein>
<dbReference type="OrthoDB" id="176168at2"/>
<sequence>MNSISLHKAHLKKLLRVALFFLLYLQRAQAQDIPSNLQADPKAIVSTDDARFTVLTPRLVRMEWAPAKGFDDHASFVVVNRKLSVPDFKQKQENGWLTITTSELELAYKIGSGEFTSENLKIRYLKSDSVNWVPGKKQKYNLGGTLRTLDGADGDFSRFTNRKLQLEDGLLSRDGWFFLSDSSSLRLDNSEWPWVFKKDRKGQDWYFMGYGNDYKSALFDFSLIAGKVPMIPRYAFGYWWSRYWSYSDNELRTLVGYMKRMQIPLDVLVVDMDWHRQGWTGWSWNKSLFPDPAAFLDWTNKSNLKTTLNLHPADGVGGHEDDYIPFTTAMGLDTAGRKTAPFLVSDKKYMTSLFNTILRPMENKGVDFWWLDWQQWPNDKKITNLSNTWWLNYVFYTEMQKNRDTRPMLYHRWGGLGNHRYQVGFSGDTFISWNSLEYQPYFTNTASNVLYSYWSHDIGGHQFRGGERAMDPELYTRWVQYGVFSPILRTHSTKNGDIKKELWNYSQTYLNAQVDAIRLRYSLVPYIYTMSRNTYTNAIALCRPMYYDYPANNEAYSFSRQYMFGDNMLISPVGSASEEGYSKVKVWLPAGNDWYEWHTGTMLKGGRVYERSFSIDEYPVYIKAGSVIPMYNDKVDNLDKNPENIVLGIYPGGSGSFDLYEDNGNDKAYDKEHAITSITSKVNGNETVINIAGAKGTYKDMPSKRQYHLKLYGSEIPQKVVVNGKDLPLSQNASSENWSYNGKDLSLNIFLPIASNKKTMQVTVVYNRQQDLNLHNGLVEKFKRLSEITSEIKSLDNGIYLPEALGVTEETNRMLEYSPAKFNDLIRRFNENYPKLPDVIKSIKSIGAENQNRLIKKLQYNQGI</sequence>
<keyword evidence="3" id="KW-0732">Signal</keyword>
<dbReference type="Pfam" id="PF21365">
    <property type="entry name" value="Glyco_hydro_31_3rd"/>
    <property type="match status" value="1"/>
</dbReference>
<evidence type="ECO:0000259" key="6">
    <source>
        <dbReference type="Pfam" id="PF21365"/>
    </source>
</evidence>
<reference evidence="7 8" key="1">
    <citation type="submission" date="2018-04" db="EMBL/GenBank/DDBJ databases">
        <title>Pedobacter chongqingensis sp. nov., isolated from a rottenly hemp rope.</title>
        <authorList>
            <person name="Cai Y."/>
        </authorList>
    </citation>
    <scope>NUCLEOTIDE SEQUENCE [LARGE SCALE GENOMIC DNA]</scope>
    <source>
        <strain evidence="7 8">FJ4-8</strain>
    </source>
</reference>
<dbReference type="AlphaFoldDB" id="A0A2U2P9Q8"/>
<evidence type="ECO:0000313" key="7">
    <source>
        <dbReference type="EMBL" id="PWG78138.1"/>
    </source>
</evidence>
<evidence type="ECO:0000259" key="5">
    <source>
        <dbReference type="Pfam" id="PF17137"/>
    </source>
</evidence>
<feature type="domain" description="DUF5110" evidence="5">
    <location>
        <begin position="646"/>
        <end position="713"/>
    </location>
</feature>
<dbReference type="PANTHER" id="PTHR43863:SF2">
    <property type="entry name" value="MALTASE-GLUCOAMYLASE"/>
    <property type="match status" value="1"/>
</dbReference>
<feature type="domain" description="Glycoside hydrolase family 31 TIM barrel" evidence="4">
    <location>
        <begin position="229"/>
        <end position="530"/>
    </location>
</feature>
<dbReference type="EMBL" id="QEAS01000033">
    <property type="protein sequence ID" value="PWG78138.1"/>
    <property type="molecule type" value="Genomic_DNA"/>
</dbReference>
<dbReference type="InterPro" id="IPR013780">
    <property type="entry name" value="Glyco_hydro_b"/>
</dbReference>
<evidence type="ECO:0000313" key="8">
    <source>
        <dbReference type="Proteomes" id="UP000245647"/>
    </source>
</evidence>
<dbReference type="Proteomes" id="UP000245647">
    <property type="component" value="Unassembled WGS sequence"/>
</dbReference>